<dbReference type="OrthoDB" id="5188961at2"/>
<name>A0A557XXM9_9MYCO</name>
<accession>A0A557XXM9</accession>
<organism evidence="1 2">
    <name type="scientific">Mycobacterium helveticum</name>
    <dbReference type="NCBI Taxonomy" id="2592811"/>
    <lineage>
        <taxon>Bacteria</taxon>
        <taxon>Bacillati</taxon>
        <taxon>Actinomycetota</taxon>
        <taxon>Actinomycetes</taxon>
        <taxon>Mycobacteriales</taxon>
        <taxon>Mycobacteriaceae</taxon>
        <taxon>Mycobacterium</taxon>
    </lineage>
</organism>
<sequence>MWCPSVSLSLWANAWLAGKAAPDDVLDALSLWAPKQSVTAYDAVAAGHTGLPWPDVDDAGAVSLLQTLRTASGRPAAGGPVRLRGTINVLLPVPGDVRGLAAGTQFQRDALAAGEAIIITGPDPDGSAVGMVPEFGYDDFEDATGDAGLPESSALSWTVYSLPGAPALQHHELGDAEYSLRSAVRSAADALGALGIGSAATDVDDPRGLVEQLLESARQHRIPDHAPSRALRVLENAAHVDAIIAVSAGLSRLSDSARGPFAGAEPVMAQSSSESRIANDALRPLTAVVRSARMAAVTAILRSAWAD</sequence>
<gene>
    <name evidence="1" type="ORF">FPZ47_07580</name>
</gene>
<reference evidence="1 2" key="1">
    <citation type="submission" date="2019-07" db="EMBL/GenBank/DDBJ databases">
        <title>New Mycobacterium species.</title>
        <authorList>
            <person name="Tortoli E."/>
            <person name="Ghielmetti G."/>
            <person name="Friedel U."/>
            <person name="Trovato A."/>
        </authorList>
    </citation>
    <scope>NUCLEOTIDE SEQUENCE [LARGE SCALE GENOMIC DNA]</scope>
    <source>
        <strain evidence="1 2">16-83</strain>
    </source>
</reference>
<dbReference type="RefSeq" id="WP_144950144.1">
    <property type="nucleotide sequence ID" value="NZ_VMQU01000022.1"/>
</dbReference>
<dbReference type="EMBL" id="VMQU01000022">
    <property type="protein sequence ID" value="TVS90880.1"/>
    <property type="molecule type" value="Genomic_DNA"/>
</dbReference>
<dbReference type="AlphaFoldDB" id="A0A557XXM9"/>
<protein>
    <submittedName>
        <fullName evidence="1">Uncharacterized protein</fullName>
    </submittedName>
</protein>
<comment type="caution">
    <text evidence="1">The sequence shown here is derived from an EMBL/GenBank/DDBJ whole genome shotgun (WGS) entry which is preliminary data.</text>
</comment>
<proteinExistence type="predicted"/>
<evidence type="ECO:0000313" key="2">
    <source>
        <dbReference type="Proteomes" id="UP000320513"/>
    </source>
</evidence>
<evidence type="ECO:0000313" key="1">
    <source>
        <dbReference type="EMBL" id="TVS90880.1"/>
    </source>
</evidence>
<keyword evidence="2" id="KW-1185">Reference proteome</keyword>
<dbReference type="Proteomes" id="UP000320513">
    <property type="component" value="Unassembled WGS sequence"/>
</dbReference>